<dbReference type="GO" id="GO:0006749">
    <property type="term" value="P:glutathione metabolic process"/>
    <property type="evidence" value="ECO:0007669"/>
    <property type="project" value="InterPro"/>
</dbReference>
<dbReference type="EC" id="2.5.1.18" evidence="1"/>
<dbReference type="Pfam" id="PF13410">
    <property type="entry name" value="GST_C_2"/>
    <property type="match status" value="1"/>
</dbReference>
<evidence type="ECO:0000256" key="3">
    <source>
        <dbReference type="ARBA" id="ARBA00047960"/>
    </source>
</evidence>
<sequence length="312" mass="34227">MAEEKNEGLVLLDFWVSPFGQRCRIALAEKGIPYDYSEQELLGAKSDLLLRSNPIHKKIPVLLHDGRPVCESLVILNYLDEAFPNQGSSGKLLLPADPYARAQARFWAAYSDKVYELGTRLWKLKGEARAQARAELLQVLANLDSELGGKPFFGGEEFGFVDVAVAPFVPWLPSYERYGEFSVEAAVPRLAAWARRCEGRESVAGSLHPPGKVDEFITMLKKHYGIGSSRGADPRTTDPSSIGSADRCCCGWVRLRRVAAMRAAVLVLSSPVGGSTVACGCLMRATWLQIKLLLHCLVVGVTNCSYGLVVRL</sequence>
<dbReference type="PANTHER" id="PTHR11260">
    <property type="entry name" value="GLUTATHIONE S-TRANSFERASE, GST, SUPERFAMILY, GST DOMAIN CONTAINING"/>
    <property type="match status" value="1"/>
</dbReference>
<name>A0A8T0TKM6_PANVG</name>
<evidence type="ECO:0000259" key="5">
    <source>
        <dbReference type="PROSITE" id="PS50405"/>
    </source>
</evidence>
<evidence type="ECO:0000256" key="1">
    <source>
        <dbReference type="ARBA" id="ARBA00012452"/>
    </source>
</evidence>
<dbReference type="InterPro" id="IPR036249">
    <property type="entry name" value="Thioredoxin-like_sf"/>
</dbReference>
<comment type="caution">
    <text evidence="6">The sequence shown here is derived from an EMBL/GenBank/DDBJ whole genome shotgun (WGS) entry which is preliminary data.</text>
</comment>
<dbReference type="AlphaFoldDB" id="A0A8T0TKM6"/>
<dbReference type="GO" id="GO:0004364">
    <property type="term" value="F:glutathione transferase activity"/>
    <property type="evidence" value="ECO:0007669"/>
    <property type="project" value="UniProtKB-EC"/>
</dbReference>
<protein>
    <recommendedName>
        <fullName evidence="1">glutathione transferase</fullName>
        <ecNumber evidence="1">2.5.1.18</ecNumber>
    </recommendedName>
</protein>
<keyword evidence="7" id="KW-1185">Reference proteome</keyword>
<dbReference type="InterPro" id="IPR045074">
    <property type="entry name" value="GST_C_Tau"/>
</dbReference>
<evidence type="ECO:0000259" key="4">
    <source>
        <dbReference type="PROSITE" id="PS50404"/>
    </source>
</evidence>
<dbReference type="FunFam" id="3.40.30.10:FF:000014">
    <property type="entry name" value="Tau class glutathione S-transferase"/>
    <property type="match status" value="1"/>
</dbReference>
<accession>A0A8T0TKM6</accession>
<dbReference type="Proteomes" id="UP000823388">
    <property type="component" value="Chromosome 4K"/>
</dbReference>
<evidence type="ECO:0000313" key="7">
    <source>
        <dbReference type="Proteomes" id="UP000823388"/>
    </source>
</evidence>
<dbReference type="GO" id="GO:0005737">
    <property type="term" value="C:cytoplasm"/>
    <property type="evidence" value="ECO:0007669"/>
    <property type="project" value="TreeGrafter"/>
</dbReference>
<feature type="domain" description="GST N-terminal" evidence="4">
    <location>
        <begin position="7"/>
        <end position="87"/>
    </location>
</feature>
<dbReference type="SFLD" id="SFLDS00019">
    <property type="entry name" value="Glutathione_Transferase_(cytos"/>
    <property type="match status" value="1"/>
</dbReference>
<dbReference type="InterPro" id="IPR036282">
    <property type="entry name" value="Glutathione-S-Trfase_C_sf"/>
</dbReference>
<dbReference type="PANTHER" id="PTHR11260:SF690">
    <property type="entry name" value="GLUTATHIONE S-TRANSFERASE"/>
    <property type="match status" value="1"/>
</dbReference>
<organism evidence="6 7">
    <name type="scientific">Panicum virgatum</name>
    <name type="common">Blackwell switchgrass</name>
    <dbReference type="NCBI Taxonomy" id="38727"/>
    <lineage>
        <taxon>Eukaryota</taxon>
        <taxon>Viridiplantae</taxon>
        <taxon>Streptophyta</taxon>
        <taxon>Embryophyta</taxon>
        <taxon>Tracheophyta</taxon>
        <taxon>Spermatophyta</taxon>
        <taxon>Magnoliopsida</taxon>
        <taxon>Liliopsida</taxon>
        <taxon>Poales</taxon>
        <taxon>Poaceae</taxon>
        <taxon>PACMAD clade</taxon>
        <taxon>Panicoideae</taxon>
        <taxon>Panicodae</taxon>
        <taxon>Paniceae</taxon>
        <taxon>Panicinae</taxon>
        <taxon>Panicum</taxon>
        <taxon>Panicum sect. Hiantes</taxon>
    </lineage>
</organism>
<dbReference type="EMBL" id="CM029043">
    <property type="protein sequence ID" value="KAG2612482.1"/>
    <property type="molecule type" value="Genomic_DNA"/>
</dbReference>
<dbReference type="SFLD" id="SFLDG00358">
    <property type="entry name" value="Main_(cytGST)"/>
    <property type="match status" value="1"/>
</dbReference>
<dbReference type="Gene3D" id="3.40.30.10">
    <property type="entry name" value="Glutaredoxin"/>
    <property type="match status" value="1"/>
</dbReference>
<dbReference type="CDD" id="cd03185">
    <property type="entry name" value="GST_C_Tau"/>
    <property type="match status" value="1"/>
</dbReference>
<feature type="domain" description="GST C-terminal" evidence="5">
    <location>
        <begin position="97"/>
        <end position="220"/>
    </location>
</feature>
<dbReference type="InterPro" id="IPR040079">
    <property type="entry name" value="Glutathione_S-Trfase"/>
</dbReference>
<dbReference type="InterPro" id="IPR004045">
    <property type="entry name" value="Glutathione_S-Trfase_N"/>
</dbReference>
<dbReference type="Pfam" id="PF13417">
    <property type="entry name" value="GST_N_3"/>
    <property type="match status" value="1"/>
</dbReference>
<proteinExistence type="predicted"/>
<evidence type="ECO:0000256" key="2">
    <source>
        <dbReference type="ARBA" id="ARBA00022679"/>
    </source>
</evidence>
<dbReference type="Gene3D" id="1.20.1050.10">
    <property type="match status" value="1"/>
</dbReference>
<dbReference type="InterPro" id="IPR010987">
    <property type="entry name" value="Glutathione-S-Trfase_C-like"/>
</dbReference>
<dbReference type="SFLD" id="SFLDG01152">
    <property type="entry name" value="Main.3:_Omega-_and_Tau-like"/>
    <property type="match status" value="1"/>
</dbReference>
<dbReference type="SUPFAM" id="SSF52833">
    <property type="entry name" value="Thioredoxin-like"/>
    <property type="match status" value="1"/>
</dbReference>
<dbReference type="InterPro" id="IPR045073">
    <property type="entry name" value="Omega/Tau-like"/>
</dbReference>
<dbReference type="PROSITE" id="PS50404">
    <property type="entry name" value="GST_NTER"/>
    <property type="match status" value="1"/>
</dbReference>
<dbReference type="SUPFAM" id="SSF47616">
    <property type="entry name" value="GST C-terminal domain-like"/>
    <property type="match status" value="1"/>
</dbReference>
<dbReference type="CDD" id="cd03058">
    <property type="entry name" value="GST_N_Tau"/>
    <property type="match status" value="1"/>
</dbReference>
<comment type="catalytic activity">
    <reaction evidence="3">
        <text>RX + glutathione = an S-substituted glutathione + a halide anion + H(+)</text>
        <dbReference type="Rhea" id="RHEA:16437"/>
        <dbReference type="ChEBI" id="CHEBI:15378"/>
        <dbReference type="ChEBI" id="CHEBI:16042"/>
        <dbReference type="ChEBI" id="CHEBI:17792"/>
        <dbReference type="ChEBI" id="CHEBI:57925"/>
        <dbReference type="ChEBI" id="CHEBI:90779"/>
        <dbReference type="EC" id="2.5.1.18"/>
    </reaction>
</comment>
<reference evidence="6" key="1">
    <citation type="submission" date="2020-05" db="EMBL/GenBank/DDBJ databases">
        <title>WGS assembly of Panicum virgatum.</title>
        <authorList>
            <person name="Lovell J.T."/>
            <person name="Jenkins J."/>
            <person name="Shu S."/>
            <person name="Juenger T.E."/>
            <person name="Schmutz J."/>
        </authorList>
    </citation>
    <scope>NUCLEOTIDE SEQUENCE</scope>
    <source>
        <strain evidence="6">AP13</strain>
    </source>
</reference>
<keyword evidence="2" id="KW-0808">Transferase</keyword>
<dbReference type="PROSITE" id="PS50405">
    <property type="entry name" value="GST_CTER"/>
    <property type="match status" value="1"/>
</dbReference>
<gene>
    <name evidence="6" type="ORF">PVAP13_4KG211215</name>
</gene>
<evidence type="ECO:0000313" key="6">
    <source>
        <dbReference type="EMBL" id="KAG2612482.1"/>
    </source>
</evidence>